<sequence>MANEKPNIPITGANPPFDAASTSKVPTIGPVQENDTMARANAIKKIPTSPPRSACESTLLAQEFGNIISKAPKKETAKTTNNIKKMILNQTLVASAFKASAPKIPVTAIPNNKYITMIQLP</sequence>
<proteinExistence type="predicted"/>
<feature type="region of interest" description="Disordered" evidence="1">
    <location>
        <begin position="1"/>
        <end position="30"/>
    </location>
</feature>
<gene>
    <name evidence="2" type="ORF">JCM19274_4088</name>
</gene>
<dbReference type="EMBL" id="BBNU01000068">
    <property type="protein sequence ID" value="GAL82774.1"/>
    <property type="molecule type" value="Genomic_DNA"/>
</dbReference>
<evidence type="ECO:0000313" key="3">
    <source>
        <dbReference type="Proteomes" id="UP000029643"/>
    </source>
</evidence>
<organism evidence="2 3">
    <name type="scientific">Algibacter lectus</name>
    <dbReference type="NCBI Taxonomy" id="221126"/>
    <lineage>
        <taxon>Bacteria</taxon>
        <taxon>Pseudomonadati</taxon>
        <taxon>Bacteroidota</taxon>
        <taxon>Flavobacteriia</taxon>
        <taxon>Flavobacteriales</taxon>
        <taxon>Flavobacteriaceae</taxon>
        <taxon>Algibacter</taxon>
    </lineage>
</organism>
<accession>A0A090X2N1</accession>
<dbReference type="Proteomes" id="UP000029643">
    <property type="component" value="Unassembled WGS sequence"/>
</dbReference>
<reference evidence="2 3" key="1">
    <citation type="journal article" date="2014" name="Genome Announc.">
        <title>Draft Genome Sequences of Marine Flavobacterium Algibacter lectus Strains SS8 and NR4.</title>
        <authorList>
            <person name="Takatani N."/>
            <person name="Nakanishi M."/>
            <person name="Meirelles P."/>
            <person name="Mino S."/>
            <person name="Suda W."/>
            <person name="Oshima K."/>
            <person name="Hattori M."/>
            <person name="Ohkuma M."/>
            <person name="Hosokawa M."/>
            <person name="Miyashita K."/>
            <person name="Thompson F.L."/>
            <person name="Niwa A."/>
            <person name="Sawabe T."/>
            <person name="Sawabe T."/>
        </authorList>
    </citation>
    <scope>NUCLEOTIDE SEQUENCE [LARGE SCALE GENOMIC DNA]</scope>
    <source>
        <strain evidence="3">JCM19274</strain>
    </source>
</reference>
<name>A0A090X2N1_9FLAO</name>
<protein>
    <submittedName>
        <fullName evidence="2">Uncharacterized protein</fullName>
    </submittedName>
</protein>
<dbReference type="AlphaFoldDB" id="A0A090X2N1"/>
<comment type="caution">
    <text evidence="2">The sequence shown here is derived from an EMBL/GenBank/DDBJ whole genome shotgun (WGS) entry which is preliminary data.</text>
</comment>
<evidence type="ECO:0000313" key="2">
    <source>
        <dbReference type="EMBL" id="GAL82774.1"/>
    </source>
</evidence>
<evidence type="ECO:0000256" key="1">
    <source>
        <dbReference type="SAM" id="MobiDB-lite"/>
    </source>
</evidence>